<dbReference type="UniPathway" id="UPA00051">
    <property type="reaction ID" value="UER00081"/>
</dbReference>
<dbReference type="InterPro" id="IPR000489">
    <property type="entry name" value="Pterin-binding_dom"/>
</dbReference>
<dbReference type="PROSITE" id="PS50974">
    <property type="entry name" value="ADOMET_ACTIVATION"/>
    <property type="match status" value="1"/>
</dbReference>
<accession>A0A814REJ8</accession>
<feature type="binding site" evidence="17 19">
    <location>
        <position position="325"/>
    </location>
    <ligand>
        <name>Zn(2+)</name>
        <dbReference type="ChEBI" id="CHEBI:29105"/>
    </ligand>
</feature>
<dbReference type="Proteomes" id="UP000663829">
    <property type="component" value="Unassembled WGS sequence"/>
</dbReference>
<evidence type="ECO:0000256" key="1">
    <source>
        <dbReference type="ARBA" id="ARBA00001947"/>
    </source>
</evidence>
<dbReference type="InterPro" id="IPR006158">
    <property type="entry name" value="Cobalamin-bd"/>
</dbReference>
<dbReference type="InterPro" id="IPR036589">
    <property type="entry name" value="HCY_dom_sf"/>
</dbReference>
<dbReference type="SUPFAM" id="SSF56507">
    <property type="entry name" value="Methionine synthase activation domain-like"/>
    <property type="match status" value="1"/>
</dbReference>
<comment type="pathway">
    <text evidence="3 16">Amino-acid biosynthesis; L-methionine biosynthesis via de novo pathway; L-methionine from L-homocysteine (MetH route): step 1/1.</text>
</comment>
<dbReference type="InterPro" id="IPR004223">
    <property type="entry name" value="VitB12-dep_Met_synth_activ_dom"/>
</dbReference>
<feature type="domain" description="AdoMet activation" evidence="23">
    <location>
        <begin position="928"/>
        <end position="1269"/>
    </location>
</feature>
<comment type="domain">
    <text evidence="16">Modular enzyme with four functionally distinct domains. The isolated Hcy-binding domain catalyzes methyl transfer from free methylcobalamin to homocysteine. The Hcy-binding domain in association with the pterin-binding domain catalyzes the methylation of cob(I)alamin by methyltetrahydrofolate and the methylation of homocysteine. The B12-binding domain binds the cofactor. The AdoMet activation domain binds S-adenosyl-L-methionine. Under aerobic conditions cob(I)alamin can be converted to inactive cob(II)alamin. Reductive methylation by S-adenosyl-L-methionine and flavodoxin regenerates methylcobalamin.</text>
</comment>
<feature type="binding site" evidence="18">
    <location>
        <position position="711"/>
    </location>
    <ligand>
        <name>methylcob(III)alamin</name>
        <dbReference type="ChEBI" id="CHEBI:28115"/>
    </ligand>
</feature>
<keyword evidence="28" id="KW-1185">Reference proteome</keyword>
<dbReference type="InterPro" id="IPR003726">
    <property type="entry name" value="HCY_dom"/>
</dbReference>
<proteinExistence type="inferred from homology"/>
<evidence type="ECO:0000313" key="27">
    <source>
        <dbReference type="EMBL" id="CAF3894985.1"/>
    </source>
</evidence>
<dbReference type="Pfam" id="PF02574">
    <property type="entry name" value="S-methyl_trans"/>
    <property type="match status" value="1"/>
</dbReference>
<keyword evidence="20" id="KW-0812">Transmembrane</keyword>
<dbReference type="SUPFAM" id="SSF47644">
    <property type="entry name" value="Methionine synthase domain"/>
    <property type="match status" value="1"/>
</dbReference>
<keyword evidence="13 16" id="KW-0862">Zinc</keyword>
<dbReference type="Pfam" id="PF02607">
    <property type="entry name" value="B12-binding_2"/>
    <property type="match status" value="1"/>
</dbReference>
<feature type="binding site" evidence="18">
    <location>
        <begin position="787"/>
        <end position="791"/>
    </location>
    <ligand>
        <name>methylcob(III)alamin</name>
        <dbReference type="ChEBI" id="CHEBI:28115"/>
    </ligand>
</feature>
<dbReference type="PROSITE" id="PS50970">
    <property type="entry name" value="HCY"/>
    <property type="match status" value="1"/>
</dbReference>
<protein>
    <recommendedName>
        <fullName evidence="5 16">Methionine synthase</fullName>
        <ecNumber evidence="5 16">2.1.1.13</ecNumber>
    </recommendedName>
    <alternativeName>
        <fullName evidence="16">5-methyltetrahydrofolate--homocysteine methyltransferase</fullName>
    </alternativeName>
</protein>
<dbReference type="GO" id="GO:0005829">
    <property type="term" value="C:cytosol"/>
    <property type="evidence" value="ECO:0007669"/>
    <property type="project" value="TreeGrafter"/>
</dbReference>
<evidence type="ECO:0000256" key="4">
    <source>
        <dbReference type="ARBA" id="ARBA00010398"/>
    </source>
</evidence>
<dbReference type="FunFam" id="3.40.50.280:FF:000001">
    <property type="entry name" value="Methionine synthase"/>
    <property type="match status" value="1"/>
</dbReference>
<keyword evidence="11 16" id="KW-0479">Metal-binding</keyword>
<dbReference type="CDD" id="cd00740">
    <property type="entry name" value="MeTr"/>
    <property type="match status" value="1"/>
</dbReference>
<feature type="domain" description="B12-binding N-terminal" evidence="25">
    <location>
        <begin position="664"/>
        <end position="761"/>
    </location>
</feature>
<evidence type="ECO:0000313" key="26">
    <source>
        <dbReference type="EMBL" id="CAF1131295.1"/>
    </source>
</evidence>
<evidence type="ECO:0000256" key="19">
    <source>
        <dbReference type="PROSITE-ProRule" id="PRU00333"/>
    </source>
</evidence>
<keyword evidence="9 16" id="KW-0808">Transferase</keyword>
<evidence type="ECO:0000259" key="25">
    <source>
        <dbReference type="PROSITE" id="PS51337"/>
    </source>
</evidence>
<comment type="similarity">
    <text evidence="4">Belongs to the vitamin-B12 dependent methionine synthase family.</text>
</comment>
<feature type="domain" description="B12-binding" evidence="24">
    <location>
        <begin position="777"/>
        <end position="912"/>
    </location>
</feature>
<dbReference type="InterPro" id="IPR036724">
    <property type="entry name" value="Cobalamin-bd_sf"/>
</dbReference>
<evidence type="ECO:0000256" key="20">
    <source>
        <dbReference type="SAM" id="Phobius"/>
    </source>
</evidence>
<keyword evidence="20" id="KW-1133">Transmembrane helix</keyword>
<dbReference type="GO" id="GO:0008270">
    <property type="term" value="F:zinc ion binding"/>
    <property type="evidence" value="ECO:0007669"/>
    <property type="project" value="UniProtKB-UniRule"/>
</dbReference>
<feature type="transmembrane region" description="Helical" evidence="20">
    <location>
        <begin position="1242"/>
        <end position="1261"/>
    </location>
</feature>
<comment type="cofactor">
    <cofactor evidence="2 16 17">
        <name>methylcob(III)alamin</name>
        <dbReference type="ChEBI" id="CHEBI:28115"/>
    </cofactor>
</comment>
<dbReference type="GO" id="GO:0008705">
    <property type="term" value="F:methionine synthase activity"/>
    <property type="evidence" value="ECO:0007669"/>
    <property type="project" value="UniProtKB-UniRule"/>
</dbReference>
<dbReference type="FunFam" id="3.20.20.330:FF:000001">
    <property type="entry name" value="Methionine synthase"/>
    <property type="match status" value="1"/>
</dbReference>
<dbReference type="GO" id="GO:0050667">
    <property type="term" value="P:homocysteine metabolic process"/>
    <property type="evidence" value="ECO:0007669"/>
    <property type="project" value="TreeGrafter"/>
</dbReference>
<evidence type="ECO:0000256" key="16">
    <source>
        <dbReference type="PIRNR" id="PIRNR000381"/>
    </source>
</evidence>
<gene>
    <name evidence="26" type="ORF">GPM918_LOCUS20207</name>
    <name evidence="27" type="ORF">SRO942_LOCUS20201</name>
</gene>
<dbReference type="PIRSF" id="PIRSF000381">
    <property type="entry name" value="MetH"/>
    <property type="match status" value="1"/>
</dbReference>
<dbReference type="SUPFAM" id="SSF82282">
    <property type="entry name" value="Homocysteine S-methyltransferase"/>
    <property type="match status" value="1"/>
</dbReference>
<evidence type="ECO:0000259" key="23">
    <source>
        <dbReference type="PROSITE" id="PS50974"/>
    </source>
</evidence>
<keyword evidence="15 16" id="KW-0170">Cobalt</keyword>
<dbReference type="PANTHER" id="PTHR45833">
    <property type="entry name" value="METHIONINE SYNTHASE"/>
    <property type="match status" value="1"/>
</dbReference>
<keyword evidence="20" id="KW-0472">Membrane</keyword>
<dbReference type="SUPFAM" id="SSF51717">
    <property type="entry name" value="Dihydropteroate synthetase-like"/>
    <property type="match status" value="1"/>
</dbReference>
<dbReference type="SMART" id="SM01018">
    <property type="entry name" value="B12-binding_2"/>
    <property type="match status" value="1"/>
</dbReference>
<comment type="cofactor">
    <cofactor evidence="1 16 19">
        <name>Zn(2+)</name>
        <dbReference type="ChEBI" id="CHEBI:29105"/>
    </cofactor>
</comment>
<organism evidence="26 28">
    <name type="scientific">Didymodactylos carnosus</name>
    <dbReference type="NCBI Taxonomy" id="1234261"/>
    <lineage>
        <taxon>Eukaryota</taxon>
        <taxon>Metazoa</taxon>
        <taxon>Spiralia</taxon>
        <taxon>Gnathifera</taxon>
        <taxon>Rotifera</taxon>
        <taxon>Eurotatoria</taxon>
        <taxon>Bdelloidea</taxon>
        <taxon>Philodinida</taxon>
        <taxon>Philodinidae</taxon>
        <taxon>Didymodactylos</taxon>
    </lineage>
</organism>
<evidence type="ECO:0000256" key="15">
    <source>
        <dbReference type="ARBA" id="ARBA00023285"/>
    </source>
</evidence>
<sequence>MPPTTKDSDNSLRIKKDSCEDAFIQSLNDRILIIDGAMGTMIQSYKLEEHDFRNDELVNHEKPLKGNNDLLSITRPDVILEIHRSYLAAGADIIETNTFNAQCISQADYNLEHFSYRLNKQSALLARQAADEYTQTTGIRRFVAGALGPTNKTLSISPSVEKPDFRNITFDELVEAYMEQARGLIDGGVDLFLIETIFDTANCKTAIYALKTLFEQIKQSKPILISGTIVDMSGRTLSGQTVDAFVISVSHANPVCLGLNCALGPNQMRRFLEEVSKNTTAYTICYPNAGLPNTFGEYDELPETMSNSIAEWAKDGLLNVVGGCCGSTPEHIRAIADKVRHYPPRVPPKELHSEDMLLAGLEPFCIGKYTNFVNIGERCNVAGSRQFLKLLKENKFDKACDVAKAQVEAGAQVLDINMDEGMLDSCAIMSKFLCLLASEPDISKVPLCIDSSNFAVIEAGLKVTQGKCIVNSISLKEGEEDFIEKANKCKKYGAAVVVMAFDEQGQATEIDRKCEICQRSYDILVNRVGFNPNDIIFDSNILTIATGMEEHNNYAVTFIEAIKIIKKTCPGVKCSGGISNISFSFRGQDKLREAMHSVFLYHAIQAGLDMGIVNAGALPIYKDIEPQLRELCEACIFNKRSTVTEELLAYAQNMDKNVKKSAEDEEWRRSTTVEHRLAYSLVKGIDKYVTDDVEEARQNKDLYKRPLNIIEGPLMKGMSEVGELFGAGKMFLPQVIKSARVMKKAVNYLIPFMEEEKQQNLRQLKHQGLTSTGTETAGTIVLATVKGDVHDIGKNIVGVVLGCNNYRVIDLGVMTPCDKILKVAKEENADFIGLSGLITPSLDEMITVAKEMQRLGCKTPLLIGGATTSKQHTAVKIAPRYQGAVIHVLDASKSVVVCGNLLSQERIDGYLEDIRDDYSDIRDEYYMNLNQIRCVAIELARKKRYMIDWMSSTFEITKPTYLGNKVYNDYDLSKLVNYIDWKPFFDAMQIRGKYPNRGYPKLFDCKEVGAQARILFDEAQALLNEVLSKNLFKAQAVVGFYPCRSHGDDIILYDPNDQSKQISTLYGLRQQIEREGEQQQTSYMCLSDFISSDPNKLDYIGLFALAIFNVEQIGEQYAQEKADDYSSIIIRLLGDRLAEAFAEELHERVRKVYWGYAPDEHLPLKDLLSVAYQGIRPAAGYPTQPDHTEKLTIWNILNVEQLTGIQLTESLAMKPVSAVSGLYFAHPKSTYFAVGKINEDQLFIVQAMSITFDVIGIGMYFHIGKARVFAIILLIIKPLMLWAVYVVRKERVGEFGEPSAFGNWGQRREGYNEVQGA</sequence>
<keyword evidence="8 16" id="KW-0846">Cobalamin</keyword>
<evidence type="ECO:0000256" key="10">
    <source>
        <dbReference type="ARBA" id="ARBA00022691"/>
    </source>
</evidence>
<evidence type="ECO:0000259" key="21">
    <source>
        <dbReference type="PROSITE" id="PS50970"/>
    </source>
</evidence>
<evidence type="ECO:0000256" key="12">
    <source>
        <dbReference type="ARBA" id="ARBA00022737"/>
    </source>
</evidence>
<dbReference type="Gene3D" id="3.20.20.330">
    <property type="entry name" value="Homocysteine-binding-like domain"/>
    <property type="match status" value="1"/>
</dbReference>
<dbReference type="InterPro" id="IPR050554">
    <property type="entry name" value="Met_Synthase/Corrinoid"/>
</dbReference>
<evidence type="ECO:0000256" key="17">
    <source>
        <dbReference type="PIRSR" id="PIRSR000381-1"/>
    </source>
</evidence>
<dbReference type="GO" id="GO:0046653">
    <property type="term" value="P:tetrahydrofolate metabolic process"/>
    <property type="evidence" value="ECO:0007669"/>
    <property type="project" value="TreeGrafter"/>
</dbReference>
<dbReference type="InterPro" id="IPR033706">
    <property type="entry name" value="Met_synthase_B12-bd"/>
</dbReference>
<dbReference type="Gene3D" id="3.40.50.280">
    <property type="entry name" value="Cobalamin-binding domain"/>
    <property type="match status" value="1"/>
</dbReference>
<name>A0A814REJ8_9BILA</name>
<comment type="caution">
    <text evidence="26">The sequence shown here is derived from an EMBL/GenBank/DDBJ whole genome shotgun (WGS) entry which is preliminary data.</text>
</comment>
<evidence type="ECO:0000256" key="6">
    <source>
        <dbReference type="ARBA" id="ARBA00022603"/>
    </source>
</evidence>
<evidence type="ECO:0000256" key="18">
    <source>
        <dbReference type="PIRSR" id="PIRSR000381-2"/>
    </source>
</evidence>
<dbReference type="SUPFAM" id="SSF52242">
    <property type="entry name" value="Cobalamin (vitamin B12)-binding domain"/>
    <property type="match status" value="1"/>
</dbReference>
<feature type="binding site" evidence="18">
    <location>
        <position position="891"/>
    </location>
    <ligand>
        <name>methylcob(III)alamin</name>
        <dbReference type="ChEBI" id="CHEBI:28115"/>
    </ligand>
</feature>
<dbReference type="InterPro" id="IPR003759">
    <property type="entry name" value="Cbl-bd_cap"/>
</dbReference>
<evidence type="ECO:0000256" key="13">
    <source>
        <dbReference type="ARBA" id="ARBA00022833"/>
    </source>
</evidence>
<dbReference type="Gene3D" id="3.10.196.10">
    <property type="entry name" value="Vitamin B12-dependent methionine synthase, activation domain"/>
    <property type="match status" value="1"/>
</dbReference>
<keyword evidence="12" id="KW-0677">Repeat</keyword>
<dbReference type="PANTHER" id="PTHR45833:SF1">
    <property type="entry name" value="METHIONINE SYNTHASE"/>
    <property type="match status" value="1"/>
</dbReference>
<dbReference type="Pfam" id="PF00809">
    <property type="entry name" value="Pterin_bind"/>
    <property type="match status" value="1"/>
</dbReference>
<dbReference type="CDD" id="cd02069">
    <property type="entry name" value="methionine_synthase_B12_BD"/>
    <property type="match status" value="1"/>
</dbReference>
<dbReference type="InterPro" id="IPR036594">
    <property type="entry name" value="Meth_synthase_dom"/>
</dbReference>
<evidence type="ECO:0000313" key="28">
    <source>
        <dbReference type="Proteomes" id="UP000663829"/>
    </source>
</evidence>
<evidence type="ECO:0000259" key="22">
    <source>
        <dbReference type="PROSITE" id="PS50972"/>
    </source>
</evidence>
<dbReference type="EC" id="2.1.1.13" evidence="5 16"/>
<dbReference type="EMBL" id="CAJNOQ010006331">
    <property type="protein sequence ID" value="CAF1131295.1"/>
    <property type="molecule type" value="Genomic_DNA"/>
</dbReference>
<dbReference type="Gene3D" id="3.20.20.20">
    <property type="entry name" value="Dihydropteroate synthase-like"/>
    <property type="match status" value="1"/>
</dbReference>
<dbReference type="Gene3D" id="1.10.288.10">
    <property type="entry name" value="Cobalamin-dependent Methionine Synthase, domain 2"/>
    <property type="match status" value="1"/>
</dbReference>
<keyword evidence="10 16" id="KW-0949">S-adenosyl-L-methionine</keyword>
<feature type="domain" description="Hcy-binding" evidence="21">
    <location>
        <begin position="20"/>
        <end position="339"/>
    </location>
</feature>
<feature type="binding site" evidence="18">
    <location>
        <begin position="1231"/>
        <end position="1232"/>
    </location>
    <ligand>
        <name>S-adenosyl-L-methionine</name>
        <dbReference type="ChEBI" id="CHEBI:59789"/>
    </ligand>
</feature>
<dbReference type="EMBL" id="CAJOBC010006330">
    <property type="protein sequence ID" value="CAF3894985.1"/>
    <property type="molecule type" value="Genomic_DNA"/>
</dbReference>
<evidence type="ECO:0000256" key="9">
    <source>
        <dbReference type="ARBA" id="ARBA00022679"/>
    </source>
</evidence>
<dbReference type="GO" id="GO:0031419">
    <property type="term" value="F:cobalamin binding"/>
    <property type="evidence" value="ECO:0007669"/>
    <property type="project" value="UniProtKB-UniRule"/>
</dbReference>
<feature type="binding site" evidence="18">
    <location>
        <position position="839"/>
    </location>
    <ligand>
        <name>methylcob(III)alamin</name>
        <dbReference type="ChEBI" id="CHEBI:28115"/>
    </ligand>
</feature>
<dbReference type="Proteomes" id="UP000681722">
    <property type="component" value="Unassembled WGS sequence"/>
</dbReference>
<evidence type="ECO:0000256" key="7">
    <source>
        <dbReference type="ARBA" id="ARBA00022605"/>
    </source>
</evidence>
<evidence type="ECO:0000256" key="3">
    <source>
        <dbReference type="ARBA" id="ARBA00005178"/>
    </source>
</evidence>
<dbReference type="PROSITE" id="PS51337">
    <property type="entry name" value="B12_BINDING_NTER"/>
    <property type="match status" value="1"/>
</dbReference>
<dbReference type="InterPro" id="IPR011005">
    <property type="entry name" value="Dihydropteroate_synth-like_sf"/>
</dbReference>
<feature type="binding site" evidence="17 19">
    <location>
        <position position="324"/>
    </location>
    <ligand>
        <name>Zn(2+)</name>
        <dbReference type="ChEBI" id="CHEBI:29105"/>
    </ligand>
</feature>
<dbReference type="GO" id="GO:0032259">
    <property type="term" value="P:methylation"/>
    <property type="evidence" value="ECO:0007669"/>
    <property type="project" value="UniProtKB-KW"/>
</dbReference>
<dbReference type="InterPro" id="IPR037010">
    <property type="entry name" value="VitB12-dep_Met_synth_activ_sf"/>
</dbReference>
<reference evidence="26" key="1">
    <citation type="submission" date="2021-02" db="EMBL/GenBank/DDBJ databases">
        <authorList>
            <person name="Nowell W R."/>
        </authorList>
    </citation>
    <scope>NUCLEOTIDE SEQUENCE</scope>
</reference>
<comment type="catalytic activity">
    <reaction evidence="16">
        <text>(6S)-5-methyl-5,6,7,8-tetrahydrofolate + L-homocysteine = (6S)-5,6,7,8-tetrahydrofolate + L-methionine</text>
        <dbReference type="Rhea" id="RHEA:11172"/>
        <dbReference type="ChEBI" id="CHEBI:18608"/>
        <dbReference type="ChEBI" id="CHEBI:57453"/>
        <dbReference type="ChEBI" id="CHEBI:57844"/>
        <dbReference type="ChEBI" id="CHEBI:58199"/>
        <dbReference type="EC" id="2.1.1.13"/>
    </reaction>
</comment>
<dbReference type="NCBIfam" id="NF007024">
    <property type="entry name" value="PRK09490.1"/>
    <property type="match status" value="1"/>
</dbReference>
<evidence type="ECO:0000256" key="8">
    <source>
        <dbReference type="ARBA" id="ARBA00022628"/>
    </source>
</evidence>
<feature type="domain" description="Pterin-binding" evidence="22">
    <location>
        <begin position="372"/>
        <end position="633"/>
    </location>
</feature>
<dbReference type="OrthoDB" id="261426at2759"/>
<feature type="transmembrane region" description="Helical" evidence="20">
    <location>
        <begin position="1268"/>
        <end position="1287"/>
    </location>
</feature>
<comment type="function">
    <text evidence="16">Catalyzes the transfer of a methyl group from methyl-cobalamin to homocysteine, yielding enzyme-bound cob(I)alamin and methionine. Subsequently, remethylates the cofactor using methyltetrahydrofolate.</text>
</comment>
<dbReference type="Pfam" id="PF02965">
    <property type="entry name" value="Met_synt_B12"/>
    <property type="match status" value="1"/>
</dbReference>
<dbReference type="FunFam" id="3.20.20.20:FF:000002">
    <property type="entry name" value="Methionine synthase"/>
    <property type="match status" value="1"/>
</dbReference>
<dbReference type="Gene3D" id="1.10.1240.10">
    <property type="entry name" value="Methionine synthase domain"/>
    <property type="match status" value="1"/>
</dbReference>
<feature type="binding site" evidence="18">
    <location>
        <position position="835"/>
    </location>
    <ligand>
        <name>methylcob(III)alamin</name>
        <dbReference type="ChEBI" id="CHEBI:28115"/>
    </ligand>
</feature>
<dbReference type="PROSITE" id="PS51332">
    <property type="entry name" value="B12_BINDING"/>
    <property type="match status" value="1"/>
</dbReference>
<dbReference type="NCBIfam" id="TIGR02082">
    <property type="entry name" value="metH"/>
    <property type="match status" value="1"/>
</dbReference>
<keyword evidence="7 16" id="KW-0028">Amino-acid biosynthesis</keyword>
<feature type="binding site" description="axial binding residue" evidence="17">
    <location>
        <position position="790"/>
    </location>
    <ligand>
        <name>methylcob(III)alamin</name>
        <dbReference type="ChEBI" id="CHEBI:28115"/>
    </ligand>
    <ligandPart>
        <name>Co</name>
        <dbReference type="ChEBI" id="CHEBI:27638"/>
    </ligandPart>
</feature>
<keyword evidence="6 16" id="KW-0489">Methyltransferase</keyword>
<dbReference type="PROSITE" id="PS50972">
    <property type="entry name" value="PTERIN_BINDING"/>
    <property type="match status" value="1"/>
</dbReference>
<evidence type="ECO:0000256" key="14">
    <source>
        <dbReference type="ARBA" id="ARBA00023167"/>
    </source>
</evidence>
<evidence type="ECO:0000256" key="11">
    <source>
        <dbReference type="ARBA" id="ARBA00022723"/>
    </source>
</evidence>
<dbReference type="FunFam" id="1.10.1240.10:FF:000001">
    <property type="entry name" value="Methionine synthase"/>
    <property type="match status" value="1"/>
</dbReference>
<evidence type="ECO:0000256" key="5">
    <source>
        <dbReference type="ARBA" id="ARBA00012032"/>
    </source>
</evidence>
<dbReference type="InterPro" id="IPR011822">
    <property type="entry name" value="MetH"/>
</dbReference>
<evidence type="ECO:0000259" key="24">
    <source>
        <dbReference type="PROSITE" id="PS51332"/>
    </source>
</evidence>
<feature type="binding site" evidence="18">
    <location>
        <position position="980"/>
    </location>
    <ligand>
        <name>S-adenosyl-L-methionine</name>
        <dbReference type="ChEBI" id="CHEBI:59789"/>
    </ligand>
</feature>
<feature type="binding site" evidence="18">
    <location>
        <position position="1176"/>
    </location>
    <ligand>
        <name>S-adenosyl-L-methionine</name>
        <dbReference type="ChEBI" id="CHEBI:59789"/>
    </ligand>
</feature>
<keyword evidence="14 16" id="KW-0486">Methionine biosynthesis</keyword>
<dbReference type="Pfam" id="PF02310">
    <property type="entry name" value="B12-binding"/>
    <property type="match status" value="1"/>
</dbReference>
<evidence type="ECO:0000256" key="2">
    <source>
        <dbReference type="ARBA" id="ARBA00001956"/>
    </source>
</evidence>
<feature type="binding site" evidence="17 19">
    <location>
        <position position="261"/>
    </location>
    <ligand>
        <name>Zn(2+)</name>
        <dbReference type="ChEBI" id="CHEBI:29105"/>
    </ligand>
</feature>